<gene>
    <name evidence="1" type="ORF">H2Rhizo33183_000002</name>
</gene>
<reference evidence="1" key="1">
    <citation type="submission" date="2019-05" db="EMBL/GenBank/DDBJ databases">
        <title>Metatranscriptomic reconstruction reveals RNA viruses with the potential to shape carbon cycling in soil.</title>
        <authorList>
            <person name="Starr E.P."/>
            <person name="Nuccio E."/>
            <person name="Pett-Ridge J."/>
            <person name="Banfield J.F."/>
            <person name="Firestone M.K."/>
        </authorList>
    </citation>
    <scope>NUCLEOTIDE SEQUENCE</scope>
    <source>
        <strain evidence="1">H2_Rhizo_33_scaffold_183</strain>
    </source>
</reference>
<proteinExistence type="predicted"/>
<evidence type="ECO:0000313" key="1">
    <source>
        <dbReference type="EMBL" id="QDH86835.1"/>
    </source>
</evidence>
<name>A0A514CZR9_9VIRU</name>
<sequence length="768" mass="86750">MRSPWSARTLSTVLPTVFGGCASHRHSRLNQSYFAVLGSKTTPTHLNFSSDDTGVLSSGMADYPFVFQACYLTLTSIAEYLGPLEVLPDQCTFGLELYDEYEPITDKPVSVKIPDLIPVDLKGNPLAYIDQLYSQEIPTAPSRRIIKWDWRPHKKPSSLIYSFLMAQYGLKIERYGKNTVTLPVDILDLKEFNLCPAPDVLEGSCAFILASGLYIATRASDKINRQKFWRYVGNATRTLSGYLSRMFQHPIAAKTLEACMLQSMATPGRAGAYSAADRLADMLRALCQDALKTKRWQNNLTLFLFEDYGPTVSMHTQAHALLMLAMQDAPRGRWKLTRRQVEGLKATFLVNSVPWETPRLYARTLGELRSEVDQRYSAPGAGRFHCAYVPAMPKVAIRALRTIKRRKPDTLATTPPPMSKKAHKVTYKVVSLEGQLIPQCTHLEDSSGVRHANLLFDSVRRRRGFMTSLYSDWAYILHRDKQIINNSTVITIGVGAGGSSRASLELGASKVRGIDIRSSFPAIPQREASYKPIEVVSSGHAQRFSWHEHVWKHGGDFRTLKSVKKDSVIILDLDWSMKEIDPYLNVLCTGKLVYVRFRACEEWLRYFISRCKPIRVERMSQHPALVHHTYIASCRGIDIGQHTGNFMTIEIQTNPYSSYDIQYDLNEAKAYVCNQLRICPMTLGGLDRAHLEEKIKRLRTCLVDMDNSESDNLKRQIAVLKDVLACLEPPYLMTQELISRLSPTCIRVLGRILGPVLTSGKLRSDLLR</sequence>
<accession>A0A514CZR9</accession>
<protein>
    <submittedName>
        <fullName evidence="1">Uncharacterized protein</fullName>
    </submittedName>
</protein>
<dbReference type="PROSITE" id="PS51257">
    <property type="entry name" value="PROKAR_LIPOPROTEIN"/>
    <property type="match status" value="1"/>
</dbReference>
<dbReference type="EMBL" id="MN032963">
    <property type="protein sequence ID" value="QDH86835.1"/>
    <property type="molecule type" value="Genomic_RNA"/>
</dbReference>
<organism evidence="1">
    <name type="scientific">Narnavirus sp</name>
    <dbReference type="NCBI Taxonomy" id="2587225"/>
    <lineage>
        <taxon>Viruses</taxon>
        <taxon>Riboviria</taxon>
        <taxon>Orthornavirae</taxon>
        <taxon>Lenarviricota</taxon>
        <taxon>Amabiliviricetes</taxon>
        <taxon>Wolframvirales</taxon>
        <taxon>Narnaviridae</taxon>
        <taxon>Narnavirus</taxon>
    </lineage>
</organism>